<dbReference type="EMBL" id="VIWP01000011">
    <property type="protein sequence ID" value="TWF47655.1"/>
    <property type="molecule type" value="Genomic_DNA"/>
</dbReference>
<keyword evidence="1" id="KW-1133">Transmembrane helix</keyword>
<organism evidence="2 3">
    <name type="scientific">Neorhizobium alkalisoli</name>
    <dbReference type="NCBI Taxonomy" id="528178"/>
    <lineage>
        <taxon>Bacteria</taxon>
        <taxon>Pseudomonadati</taxon>
        <taxon>Pseudomonadota</taxon>
        <taxon>Alphaproteobacteria</taxon>
        <taxon>Hyphomicrobiales</taxon>
        <taxon>Rhizobiaceae</taxon>
        <taxon>Rhizobium/Agrobacterium group</taxon>
        <taxon>Neorhizobium</taxon>
    </lineage>
</organism>
<evidence type="ECO:0000313" key="3">
    <source>
        <dbReference type="Proteomes" id="UP000320653"/>
    </source>
</evidence>
<dbReference type="Proteomes" id="UP000320653">
    <property type="component" value="Unassembled WGS sequence"/>
</dbReference>
<accession>A0A561QBB8</accession>
<gene>
    <name evidence="2" type="ORF">FHW37_111158</name>
</gene>
<keyword evidence="1" id="KW-0472">Membrane</keyword>
<evidence type="ECO:0000313" key="2">
    <source>
        <dbReference type="EMBL" id="TWF47655.1"/>
    </source>
</evidence>
<comment type="caution">
    <text evidence="2">The sequence shown here is derived from an EMBL/GenBank/DDBJ whole genome shotgun (WGS) entry which is preliminary data.</text>
</comment>
<feature type="transmembrane region" description="Helical" evidence="1">
    <location>
        <begin position="12"/>
        <end position="29"/>
    </location>
</feature>
<evidence type="ECO:0000256" key="1">
    <source>
        <dbReference type="SAM" id="Phobius"/>
    </source>
</evidence>
<protein>
    <submittedName>
        <fullName evidence="2">Uncharacterized protein</fullName>
    </submittedName>
</protein>
<keyword evidence="3" id="KW-1185">Reference proteome</keyword>
<reference evidence="2 3" key="1">
    <citation type="submission" date="2019-06" db="EMBL/GenBank/DDBJ databases">
        <title>Sorghum-associated microbial communities from plants grown in Nebraska, USA.</title>
        <authorList>
            <person name="Schachtman D."/>
        </authorList>
    </citation>
    <scope>NUCLEOTIDE SEQUENCE [LARGE SCALE GENOMIC DNA]</scope>
    <source>
        <strain evidence="2 3">1225</strain>
    </source>
</reference>
<name>A0A561QBB8_9HYPH</name>
<dbReference type="AlphaFoldDB" id="A0A561QBB8"/>
<keyword evidence="1" id="KW-0812">Transmembrane</keyword>
<sequence>MRKTMMEALHDYGGATAIMLAGLATLYVMM</sequence>
<proteinExistence type="predicted"/>